<sequence>MRFEIKGLEEKNVGTFAVEIEVMYGDADGYEKFEVGGFKKGEDEEKLSMFLRLLRELPYSEQHEWDDVKGFKDWFGGSKHRWPVDSFSYEYASLEGYKVYYYGPHNVRYEVEMHSEVFERMSDYLGEWSDTKPEDVTPDLGAALLETVRDIMDGGSF</sequence>
<organism evidence="1 2">
    <name type="scientific">Bacillus phage Mater</name>
    <dbReference type="NCBI Taxonomy" id="1540090"/>
    <lineage>
        <taxon>Viruses</taxon>
        <taxon>Duplodnaviria</taxon>
        <taxon>Heunggongvirae</taxon>
        <taxon>Uroviricota</taxon>
        <taxon>Caudoviricetes</taxon>
        <taxon>Herelleviridae</taxon>
        <taxon>Bastillevirinae</taxon>
        <taxon>Matervirus</taxon>
        <taxon>Matervirus mater</taxon>
    </lineage>
</organism>
<dbReference type="RefSeq" id="YP_009151059.1">
    <property type="nucleotide sequence ID" value="NC_027366.1"/>
</dbReference>
<accession>A0A0A0RMQ7</accession>
<dbReference type="OrthoDB" id="35470at10239"/>
<gene>
    <name evidence="1" type="ORF">CPT_Mater100</name>
</gene>
<dbReference type="EMBL" id="KM236245">
    <property type="protein sequence ID" value="AIW03257.1"/>
    <property type="molecule type" value="Genomic_DNA"/>
</dbReference>
<proteinExistence type="predicted"/>
<dbReference type="KEGG" id="vg:24606999"/>
<dbReference type="Proteomes" id="UP000030206">
    <property type="component" value="Segment"/>
</dbReference>
<dbReference type="GeneID" id="24606999"/>
<evidence type="ECO:0000313" key="1">
    <source>
        <dbReference type="EMBL" id="AIW03257.1"/>
    </source>
</evidence>
<reference evidence="1 2" key="1">
    <citation type="submission" date="2014-07" db="EMBL/GenBank/DDBJ databases">
        <title>Complete Genome of Bacillus megaterium Myophage Mater.</title>
        <authorList>
            <person name="Lancaster J.C."/>
            <person name="Hodde M.K."/>
            <person name="Hernandez A.C."/>
            <person name="Everett G.F.K."/>
        </authorList>
    </citation>
    <scope>NUCLEOTIDE SEQUENCE [LARGE SCALE GENOMIC DNA]</scope>
</reference>
<protein>
    <submittedName>
        <fullName evidence="1">Uncharacterized protein</fullName>
    </submittedName>
</protein>
<name>A0A0A0RMQ7_9CAUD</name>
<evidence type="ECO:0000313" key="2">
    <source>
        <dbReference type="Proteomes" id="UP000030206"/>
    </source>
</evidence>
<keyword evidence="2" id="KW-1185">Reference proteome</keyword>